<evidence type="ECO:0000313" key="1">
    <source>
        <dbReference type="EMBL" id="KIL51364.1"/>
    </source>
</evidence>
<dbReference type="STRING" id="135826.KP77_08760"/>
<proteinExistence type="predicted"/>
<keyword evidence="2" id="KW-1185">Reference proteome</keyword>
<dbReference type="Proteomes" id="UP000031950">
    <property type="component" value="Unassembled WGS sequence"/>
</dbReference>
<reference evidence="1 2" key="1">
    <citation type="submission" date="2015-01" db="EMBL/GenBank/DDBJ databases">
        <title>Genome sequence of Jeotgalibacillus alimentarius.</title>
        <authorList>
            <person name="Goh K.M."/>
            <person name="Chan K.-G."/>
            <person name="Yaakop A.S."/>
            <person name="Ee R."/>
            <person name="Gan H.M."/>
            <person name="Chan C.S."/>
        </authorList>
    </citation>
    <scope>NUCLEOTIDE SEQUENCE [LARGE SCALE GENOMIC DNA]</scope>
    <source>
        <strain evidence="1 2">YKJ-13</strain>
    </source>
</reference>
<dbReference type="PATRIC" id="fig|135826.4.peg.870"/>
<dbReference type="EMBL" id="JXRQ01000015">
    <property type="protein sequence ID" value="KIL51364.1"/>
    <property type="molecule type" value="Genomic_DNA"/>
</dbReference>
<accession>A0A0C2SBM3</accession>
<gene>
    <name evidence="1" type="ORF">KP77_08760</name>
</gene>
<dbReference type="AlphaFoldDB" id="A0A0C2SBM3"/>
<name>A0A0C2SBM3_9BACL</name>
<evidence type="ECO:0000313" key="2">
    <source>
        <dbReference type="Proteomes" id="UP000031950"/>
    </source>
</evidence>
<comment type="caution">
    <text evidence="1">The sequence shown here is derived from an EMBL/GenBank/DDBJ whole genome shotgun (WGS) entry which is preliminary data.</text>
</comment>
<organism evidence="1 2">
    <name type="scientific">Jeotgalibacillus alimentarius</name>
    <dbReference type="NCBI Taxonomy" id="135826"/>
    <lineage>
        <taxon>Bacteria</taxon>
        <taxon>Bacillati</taxon>
        <taxon>Bacillota</taxon>
        <taxon>Bacilli</taxon>
        <taxon>Bacillales</taxon>
        <taxon>Caryophanaceae</taxon>
        <taxon>Jeotgalibacillus</taxon>
    </lineage>
</organism>
<sequence length="70" mass="8350">MARKLSKKYQIPYYELDQVVRGRQGPKGERLRSDSERAELLKEILEQPDWVIEGVHNEEWTHDTFQHADV</sequence>
<protein>
    <submittedName>
        <fullName evidence="1">DNA topology modulation protein FlaR</fullName>
    </submittedName>
</protein>